<organism evidence="3 4">
    <name type="scientific">Pleurodeles waltl</name>
    <name type="common">Iberian ribbed newt</name>
    <dbReference type="NCBI Taxonomy" id="8319"/>
    <lineage>
        <taxon>Eukaryota</taxon>
        <taxon>Metazoa</taxon>
        <taxon>Chordata</taxon>
        <taxon>Craniata</taxon>
        <taxon>Vertebrata</taxon>
        <taxon>Euteleostomi</taxon>
        <taxon>Amphibia</taxon>
        <taxon>Batrachia</taxon>
        <taxon>Caudata</taxon>
        <taxon>Salamandroidea</taxon>
        <taxon>Salamandridae</taxon>
        <taxon>Pleurodelinae</taxon>
        <taxon>Pleurodeles</taxon>
    </lineage>
</organism>
<accession>A0AAV7SF19</accession>
<sequence>MVPALPKQIWPLAIQTAIKTTILSFGFAIPTRRAYDRRVGNNVGATPSVQQHRNQKMALLRDEEHPGIGSQKQN</sequence>
<dbReference type="Proteomes" id="UP001066276">
    <property type="component" value="Chromosome 4_2"/>
</dbReference>
<feature type="compositionally biased region" description="Polar residues" evidence="1">
    <location>
        <begin position="43"/>
        <end position="52"/>
    </location>
</feature>
<keyword evidence="2" id="KW-0812">Transmembrane</keyword>
<name>A0AAV7SF19_PLEWA</name>
<feature type="transmembrane region" description="Helical" evidence="2">
    <location>
        <begin position="12"/>
        <end position="29"/>
    </location>
</feature>
<comment type="caution">
    <text evidence="3">The sequence shown here is derived from an EMBL/GenBank/DDBJ whole genome shotgun (WGS) entry which is preliminary data.</text>
</comment>
<dbReference type="EMBL" id="JANPWB010000008">
    <property type="protein sequence ID" value="KAJ1162668.1"/>
    <property type="molecule type" value="Genomic_DNA"/>
</dbReference>
<evidence type="ECO:0000313" key="3">
    <source>
        <dbReference type="EMBL" id="KAJ1162668.1"/>
    </source>
</evidence>
<keyword evidence="2" id="KW-0472">Membrane</keyword>
<evidence type="ECO:0000256" key="2">
    <source>
        <dbReference type="SAM" id="Phobius"/>
    </source>
</evidence>
<evidence type="ECO:0000313" key="4">
    <source>
        <dbReference type="Proteomes" id="UP001066276"/>
    </source>
</evidence>
<reference evidence="3" key="1">
    <citation type="journal article" date="2022" name="bioRxiv">
        <title>Sequencing and chromosome-scale assembly of the giantPleurodeles waltlgenome.</title>
        <authorList>
            <person name="Brown T."/>
            <person name="Elewa A."/>
            <person name="Iarovenko S."/>
            <person name="Subramanian E."/>
            <person name="Araus A.J."/>
            <person name="Petzold A."/>
            <person name="Susuki M."/>
            <person name="Suzuki K.-i.T."/>
            <person name="Hayashi T."/>
            <person name="Toyoda A."/>
            <person name="Oliveira C."/>
            <person name="Osipova E."/>
            <person name="Leigh N.D."/>
            <person name="Simon A."/>
            <person name="Yun M.H."/>
        </authorList>
    </citation>
    <scope>NUCLEOTIDE SEQUENCE</scope>
    <source>
        <strain evidence="3">20211129_DDA</strain>
        <tissue evidence="3">Liver</tissue>
    </source>
</reference>
<gene>
    <name evidence="3" type="ORF">NDU88_003135</name>
</gene>
<protein>
    <submittedName>
        <fullName evidence="3">Uncharacterized protein</fullName>
    </submittedName>
</protein>
<feature type="region of interest" description="Disordered" evidence="1">
    <location>
        <begin position="41"/>
        <end position="74"/>
    </location>
</feature>
<proteinExistence type="predicted"/>
<keyword evidence="4" id="KW-1185">Reference proteome</keyword>
<keyword evidence="2" id="KW-1133">Transmembrane helix</keyword>
<evidence type="ECO:0000256" key="1">
    <source>
        <dbReference type="SAM" id="MobiDB-lite"/>
    </source>
</evidence>
<dbReference type="AlphaFoldDB" id="A0AAV7SF19"/>